<dbReference type="PANTHER" id="PTHR13220">
    <property type="entry name" value="TIMELESS INTERACTING-RELATED"/>
    <property type="match status" value="1"/>
</dbReference>
<dbReference type="Proteomes" id="UP000233524">
    <property type="component" value="Unassembled WGS sequence"/>
</dbReference>
<keyword evidence="10" id="KW-1185">Reference proteome</keyword>
<dbReference type="GO" id="GO:0003677">
    <property type="term" value="F:DNA binding"/>
    <property type="evidence" value="ECO:0007669"/>
    <property type="project" value="TreeGrafter"/>
</dbReference>
<dbReference type="GO" id="GO:0031297">
    <property type="term" value="P:replication fork processing"/>
    <property type="evidence" value="ECO:0007669"/>
    <property type="project" value="UniProtKB-UniRule"/>
</dbReference>
<dbReference type="GO" id="GO:0043111">
    <property type="term" value="P:replication fork arrest"/>
    <property type="evidence" value="ECO:0007669"/>
    <property type="project" value="TreeGrafter"/>
</dbReference>
<comment type="function">
    <text evidence="7">Plays an important role in the control of DNA replication and the maintenance of replication fork stability.</text>
</comment>
<organism evidence="9 10">
    <name type="scientific">Lomentospora prolificans</name>
    <dbReference type="NCBI Taxonomy" id="41688"/>
    <lineage>
        <taxon>Eukaryota</taxon>
        <taxon>Fungi</taxon>
        <taxon>Dikarya</taxon>
        <taxon>Ascomycota</taxon>
        <taxon>Pezizomycotina</taxon>
        <taxon>Sordariomycetes</taxon>
        <taxon>Hypocreomycetidae</taxon>
        <taxon>Microascales</taxon>
        <taxon>Microascaceae</taxon>
        <taxon>Lomentospora</taxon>
    </lineage>
</organism>
<dbReference type="GO" id="GO:0006974">
    <property type="term" value="P:DNA damage response"/>
    <property type="evidence" value="ECO:0007669"/>
    <property type="project" value="UniProtKB-KW"/>
</dbReference>
<keyword evidence="4" id="KW-0236">DNA replication inhibitor</keyword>
<name>A0A2N3NIW5_9PEZI</name>
<gene>
    <name evidence="9" type="ORF">jhhlp_000577</name>
</gene>
<dbReference type="InterPro" id="IPR040038">
    <property type="entry name" value="TIPIN/Csm3/Swi3"/>
</dbReference>
<evidence type="ECO:0000259" key="8">
    <source>
        <dbReference type="Pfam" id="PF07962"/>
    </source>
</evidence>
<sequence>MASEVISDPPRVSDDLDDYDIELEDFFEDDQSAPLPHGKGLQEEREGLGLEDAVSVVKRARIPRVKLDEQRLLSEDGIPRLRKRARKLRLKGKGHEFADAARILSLYQLWLDDLFPKAKFSDALSMVEKAGHKTILLKTRREWIAREMRTQPTDAEAKIEDPTMRASDNSGRALPNRAAHSVVEGTAVGVGDDVHTGIRHKENRVASDSNQTLPEEDVVLESLMRETLDSAMDQDHLQLKVDQEDERFADDEAAMAEMGGLW</sequence>
<evidence type="ECO:0000256" key="2">
    <source>
        <dbReference type="ARBA" id="ARBA00006075"/>
    </source>
</evidence>
<reference evidence="9 10" key="1">
    <citation type="journal article" date="2017" name="G3 (Bethesda)">
        <title>First Draft Genome Sequence of the Pathogenic Fungus Lomentospora prolificans (Formerly Scedosporium prolificans).</title>
        <authorList>
            <person name="Luo R."/>
            <person name="Zimin A."/>
            <person name="Workman R."/>
            <person name="Fan Y."/>
            <person name="Pertea G."/>
            <person name="Grossman N."/>
            <person name="Wear M.P."/>
            <person name="Jia B."/>
            <person name="Miller H."/>
            <person name="Casadevall A."/>
            <person name="Timp W."/>
            <person name="Zhang S.X."/>
            <person name="Salzberg S.L."/>
        </authorList>
    </citation>
    <scope>NUCLEOTIDE SEQUENCE [LARGE SCALE GENOMIC DNA]</scope>
    <source>
        <strain evidence="9 10">JHH-5317</strain>
    </source>
</reference>
<evidence type="ECO:0000256" key="7">
    <source>
        <dbReference type="RuleBase" id="RU366049"/>
    </source>
</evidence>
<evidence type="ECO:0000256" key="5">
    <source>
        <dbReference type="ARBA" id="ARBA00023242"/>
    </source>
</evidence>
<evidence type="ECO:0000256" key="1">
    <source>
        <dbReference type="ARBA" id="ARBA00004123"/>
    </source>
</evidence>
<evidence type="ECO:0000256" key="3">
    <source>
        <dbReference type="ARBA" id="ARBA00022763"/>
    </source>
</evidence>
<dbReference type="Pfam" id="PF07962">
    <property type="entry name" value="Swi3"/>
    <property type="match status" value="1"/>
</dbReference>
<protein>
    <recommendedName>
        <fullName evidence="7">Chromosome segregation in meiosis protein</fullName>
    </recommendedName>
</protein>
<proteinExistence type="inferred from homology"/>
<evidence type="ECO:0000313" key="10">
    <source>
        <dbReference type="Proteomes" id="UP000233524"/>
    </source>
</evidence>
<evidence type="ECO:0000313" key="9">
    <source>
        <dbReference type="EMBL" id="PKS12373.1"/>
    </source>
</evidence>
<dbReference type="STRING" id="41688.A0A2N3NIW5"/>
<comment type="subcellular location">
    <subcellularLocation>
        <location evidence="1 7">Nucleus</location>
    </subcellularLocation>
</comment>
<dbReference type="OrthoDB" id="437078at2759"/>
<keyword evidence="3 7" id="KW-0227">DNA damage</keyword>
<dbReference type="EMBL" id="NLAX01000003">
    <property type="protein sequence ID" value="PKS12373.1"/>
    <property type="molecule type" value="Genomic_DNA"/>
</dbReference>
<dbReference type="FunCoup" id="A0A2N3NIW5">
    <property type="interactions" value="210"/>
</dbReference>
<dbReference type="GO" id="GO:0000076">
    <property type="term" value="P:DNA replication checkpoint signaling"/>
    <property type="evidence" value="ECO:0007669"/>
    <property type="project" value="UniProtKB-UniRule"/>
</dbReference>
<comment type="similarity">
    <text evidence="2 7">Belongs to the CSM3 family.</text>
</comment>
<dbReference type="InterPro" id="IPR012923">
    <property type="entry name" value="Csm3"/>
</dbReference>
<dbReference type="AlphaFoldDB" id="A0A2N3NIW5"/>
<keyword evidence="5 7" id="KW-0539">Nucleus</keyword>
<evidence type="ECO:0000256" key="4">
    <source>
        <dbReference type="ARBA" id="ARBA00022880"/>
    </source>
</evidence>
<dbReference type="PANTHER" id="PTHR13220:SF11">
    <property type="entry name" value="TIMELESS-INTERACTING PROTEIN"/>
    <property type="match status" value="1"/>
</dbReference>
<accession>A0A2N3NIW5</accession>
<feature type="domain" description="Chromosome segregation in meiosis protein 3" evidence="8">
    <location>
        <begin position="66"/>
        <end position="147"/>
    </location>
</feature>
<comment type="caution">
    <text evidence="9">The sequence shown here is derived from an EMBL/GenBank/DDBJ whole genome shotgun (WGS) entry which is preliminary data.</text>
</comment>
<keyword evidence="6 7" id="KW-0131">Cell cycle</keyword>
<dbReference type="InParanoid" id="A0A2N3NIW5"/>
<dbReference type="GO" id="GO:0031298">
    <property type="term" value="C:replication fork protection complex"/>
    <property type="evidence" value="ECO:0007669"/>
    <property type="project" value="TreeGrafter"/>
</dbReference>
<dbReference type="VEuPathDB" id="FungiDB:jhhlp_000577"/>
<evidence type="ECO:0000256" key="6">
    <source>
        <dbReference type="ARBA" id="ARBA00023306"/>
    </source>
</evidence>